<keyword evidence="2" id="KW-1185">Reference proteome</keyword>
<dbReference type="Proteomes" id="UP001186974">
    <property type="component" value="Unassembled WGS sequence"/>
</dbReference>
<protein>
    <submittedName>
        <fullName evidence="1">Uncharacterized protein</fullName>
    </submittedName>
</protein>
<comment type="caution">
    <text evidence="1">The sequence shown here is derived from an EMBL/GenBank/DDBJ whole genome shotgun (WGS) entry which is preliminary data.</text>
</comment>
<name>A0ACC3DNZ0_9PEZI</name>
<gene>
    <name evidence="1" type="ORF">LTS18_008102</name>
</gene>
<organism evidence="1 2">
    <name type="scientific">Coniosporium uncinatum</name>
    <dbReference type="NCBI Taxonomy" id="93489"/>
    <lineage>
        <taxon>Eukaryota</taxon>
        <taxon>Fungi</taxon>
        <taxon>Dikarya</taxon>
        <taxon>Ascomycota</taxon>
        <taxon>Pezizomycotina</taxon>
        <taxon>Dothideomycetes</taxon>
        <taxon>Dothideomycetes incertae sedis</taxon>
        <taxon>Coniosporium</taxon>
    </lineage>
</organism>
<evidence type="ECO:0000313" key="1">
    <source>
        <dbReference type="EMBL" id="KAK3078233.1"/>
    </source>
</evidence>
<evidence type="ECO:0000313" key="2">
    <source>
        <dbReference type="Proteomes" id="UP001186974"/>
    </source>
</evidence>
<accession>A0ACC3DNZ0</accession>
<sequence length="260" mass="29646">MRLLSFDEDDNLAWTKFDQEKVLPYAILSYIWRAEEVSFVDLVDDSGKSKAGYRKIVFCGEQAARDNLRYFWVDTCCIGKRNNNELTKAINSMFRWYRSTVECYVYLSDVPTPVSNVDAQLCQSAWETDFRKSRWFTRGWTLQELLASASVTFYSSQQERLGGKKSLSGVIHEVTGIPMPALDGHALEAFSAAEQMAWSAKRQTTEEEDNAYCLLGIFDVFMPLIYGEGRDSALQRLQREVDGIPTTGTMFTTTLISKPH</sequence>
<proteinExistence type="predicted"/>
<reference evidence="1" key="1">
    <citation type="submission" date="2024-09" db="EMBL/GenBank/DDBJ databases">
        <title>Black Yeasts Isolated from many extreme environments.</title>
        <authorList>
            <person name="Coleine C."/>
            <person name="Stajich J.E."/>
            <person name="Selbmann L."/>
        </authorList>
    </citation>
    <scope>NUCLEOTIDE SEQUENCE</scope>
    <source>
        <strain evidence="1">CCFEE 5737</strain>
    </source>
</reference>
<dbReference type="EMBL" id="JAWDJW010002080">
    <property type="protein sequence ID" value="KAK3078233.1"/>
    <property type="molecule type" value="Genomic_DNA"/>
</dbReference>